<reference evidence="19" key="2">
    <citation type="submission" date="2023-05" db="EMBL/GenBank/DDBJ databases">
        <authorList>
            <consortium name="Lawrence Berkeley National Laboratory"/>
            <person name="Steindorff A."/>
            <person name="Hensen N."/>
            <person name="Bonometti L."/>
            <person name="Westerberg I."/>
            <person name="Brannstrom I.O."/>
            <person name="Guillou S."/>
            <person name="Cros-Aarteil S."/>
            <person name="Calhoun S."/>
            <person name="Haridas S."/>
            <person name="Kuo A."/>
            <person name="Mondo S."/>
            <person name="Pangilinan J."/>
            <person name="Riley R."/>
            <person name="Labutti K."/>
            <person name="Andreopoulos B."/>
            <person name="Lipzen A."/>
            <person name="Chen C."/>
            <person name="Yanf M."/>
            <person name="Daum C."/>
            <person name="Ng V."/>
            <person name="Clum A."/>
            <person name="Ohm R."/>
            <person name="Martin F."/>
            <person name="Silar P."/>
            <person name="Natvig D."/>
            <person name="Lalanne C."/>
            <person name="Gautier V."/>
            <person name="Ament-Velasquez S.L."/>
            <person name="Kruys A."/>
            <person name="Hutchinson M.I."/>
            <person name="Powell A.J."/>
            <person name="Barry K."/>
            <person name="Miller A.N."/>
            <person name="Grigoriev I.V."/>
            <person name="Debuchy R."/>
            <person name="Gladieux P."/>
            <person name="Thoren M.H."/>
            <person name="Johannesson H."/>
        </authorList>
    </citation>
    <scope>NUCLEOTIDE SEQUENCE</scope>
    <source>
        <strain evidence="19">CBS 538.74</strain>
    </source>
</reference>
<gene>
    <name evidence="19" type="ORF">C8A00DRAFT_13162</name>
</gene>
<feature type="region of interest" description="Disordered" evidence="15">
    <location>
        <begin position="404"/>
        <end position="424"/>
    </location>
</feature>
<feature type="signal peptide" evidence="17">
    <location>
        <begin position="1"/>
        <end position="21"/>
    </location>
</feature>
<evidence type="ECO:0000256" key="15">
    <source>
        <dbReference type="SAM" id="MobiDB-lite"/>
    </source>
</evidence>
<evidence type="ECO:0000256" key="1">
    <source>
        <dbReference type="ARBA" id="ARBA00004141"/>
    </source>
</evidence>
<keyword evidence="10 16" id="KW-0472">Membrane</keyword>
<accession>A0AAN6VQA6</accession>
<feature type="transmembrane region" description="Helical" evidence="16">
    <location>
        <begin position="263"/>
        <end position="285"/>
    </location>
</feature>
<evidence type="ECO:0000313" key="19">
    <source>
        <dbReference type="EMBL" id="KAK4155837.1"/>
    </source>
</evidence>
<reference evidence="19" key="1">
    <citation type="journal article" date="2023" name="Mol. Phylogenet. Evol.">
        <title>Genome-scale phylogeny and comparative genomics of the fungal order Sordariales.</title>
        <authorList>
            <person name="Hensen N."/>
            <person name="Bonometti L."/>
            <person name="Westerberg I."/>
            <person name="Brannstrom I.O."/>
            <person name="Guillou S."/>
            <person name="Cros-Aarteil S."/>
            <person name="Calhoun S."/>
            <person name="Haridas S."/>
            <person name="Kuo A."/>
            <person name="Mondo S."/>
            <person name="Pangilinan J."/>
            <person name="Riley R."/>
            <person name="LaButti K."/>
            <person name="Andreopoulos B."/>
            <person name="Lipzen A."/>
            <person name="Chen C."/>
            <person name="Yan M."/>
            <person name="Daum C."/>
            <person name="Ng V."/>
            <person name="Clum A."/>
            <person name="Steindorff A."/>
            <person name="Ohm R.A."/>
            <person name="Martin F."/>
            <person name="Silar P."/>
            <person name="Natvig D.O."/>
            <person name="Lalanne C."/>
            <person name="Gautier V."/>
            <person name="Ament-Velasquez S.L."/>
            <person name="Kruys A."/>
            <person name="Hutchinson M.I."/>
            <person name="Powell A.J."/>
            <person name="Barry K."/>
            <person name="Miller A.N."/>
            <person name="Grigoriev I.V."/>
            <person name="Debuchy R."/>
            <person name="Gladieux P."/>
            <person name="Hiltunen Thoren M."/>
            <person name="Johannesson H."/>
        </authorList>
    </citation>
    <scope>NUCLEOTIDE SEQUENCE</scope>
    <source>
        <strain evidence="19">CBS 538.74</strain>
    </source>
</reference>
<evidence type="ECO:0000256" key="11">
    <source>
        <dbReference type="ARBA" id="ARBA00023157"/>
    </source>
</evidence>
<keyword evidence="6" id="KW-0336">GPI-anchor</keyword>
<keyword evidence="8 17" id="KW-0732">Signal</keyword>
<comment type="subcellular location">
    <subcellularLocation>
        <location evidence="2">Membrane</location>
        <topology evidence="2">Lipid-anchor</topology>
        <topology evidence="2">GPI-anchor</topology>
    </subcellularLocation>
    <subcellularLocation>
        <location evidence="1">Membrane</location>
        <topology evidence="1">Multi-pass membrane protein</topology>
    </subcellularLocation>
    <subcellularLocation>
        <location evidence="3">Secreted</location>
    </subcellularLocation>
</comment>
<keyword evidence="5" id="KW-0964">Secreted</keyword>
<keyword evidence="7 16" id="KW-0812">Transmembrane</keyword>
<evidence type="ECO:0000256" key="9">
    <source>
        <dbReference type="ARBA" id="ARBA00022989"/>
    </source>
</evidence>
<protein>
    <recommendedName>
        <fullName evidence="18">CFEM domain-containing protein</fullName>
    </recommendedName>
</protein>
<comment type="similarity">
    <text evidence="13">Belongs to the SAT4 family.</text>
</comment>
<evidence type="ECO:0000256" key="7">
    <source>
        <dbReference type="ARBA" id="ARBA00022692"/>
    </source>
</evidence>
<evidence type="ECO:0000256" key="17">
    <source>
        <dbReference type="SAM" id="SignalP"/>
    </source>
</evidence>
<dbReference type="EMBL" id="MU856879">
    <property type="protein sequence ID" value="KAK4155837.1"/>
    <property type="molecule type" value="Genomic_DNA"/>
</dbReference>
<feature type="disulfide bond" evidence="14">
    <location>
        <begin position="60"/>
        <end position="93"/>
    </location>
</feature>
<dbReference type="Proteomes" id="UP001302745">
    <property type="component" value="Unassembled WGS sequence"/>
</dbReference>
<feature type="transmembrane region" description="Helical" evidence="16">
    <location>
        <begin position="137"/>
        <end position="157"/>
    </location>
</feature>
<dbReference type="SMART" id="SM00747">
    <property type="entry name" value="CFEM"/>
    <property type="match status" value="1"/>
</dbReference>
<comment type="caution">
    <text evidence="19">The sequence shown here is derived from an EMBL/GenBank/DDBJ whole genome shotgun (WGS) entry which is preliminary data.</text>
</comment>
<evidence type="ECO:0000256" key="3">
    <source>
        <dbReference type="ARBA" id="ARBA00004613"/>
    </source>
</evidence>
<dbReference type="PANTHER" id="PTHR33048">
    <property type="entry name" value="PTH11-LIKE INTEGRAL MEMBRANE PROTEIN (AFU_ORTHOLOGUE AFUA_5G11245)"/>
    <property type="match status" value="1"/>
</dbReference>
<keyword evidence="6" id="KW-0325">Glycoprotein</keyword>
<dbReference type="InterPro" id="IPR008427">
    <property type="entry name" value="Extracellular_membr_CFEM_dom"/>
</dbReference>
<dbReference type="PANTHER" id="PTHR33048:SF143">
    <property type="entry name" value="EXTRACELLULAR MEMBRANE PROTEIN CFEM DOMAIN-CONTAINING PROTEIN-RELATED"/>
    <property type="match status" value="1"/>
</dbReference>
<feature type="transmembrane region" description="Helical" evidence="16">
    <location>
        <begin position="335"/>
        <end position="355"/>
    </location>
</feature>
<feature type="transmembrane region" description="Helical" evidence="16">
    <location>
        <begin position="106"/>
        <end position="125"/>
    </location>
</feature>
<proteinExistence type="inferred from homology"/>
<comment type="caution">
    <text evidence="14">Lacks conserved residue(s) required for the propagation of feature annotation.</text>
</comment>
<keyword evidence="20" id="KW-1185">Reference proteome</keyword>
<evidence type="ECO:0000256" key="10">
    <source>
        <dbReference type="ARBA" id="ARBA00023136"/>
    </source>
</evidence>
<evidence type="ECO:0000259" key="18">
    <source>
        <dbReference type="PROSITE" id="PS52012"/>
    </source>
</evidence>
<dbReference type="Pfam" id="PF05730">
    <property type="entry name" value="CFEM"/>
    <property type="match status" value="1"/>
</dbReference>
<keyword evidence="11 14" id="KW-1015">Disulfide bond</keyword>
<evidence type="ECO:0000256" key="5">
    <source>
        <dbReference type="ARBA" id="ARBA00022525"/>
    </source>
</evidence>
<name>A0AAN6VQA6_9PEZI</name>
<feature type="transmembrane region" description="Helical" evidence="16">
    <location>
        <begin position="297"/>
        <end position="323"/>
    </location>
</feature>
<dbReference type="GO" id="GO:0005576">
    <property type="term" value="C:extracellular region"/>
    <property type="evidence" value="ECO:0007669"/>
    <property type="project" value="UniProtKB-SubCell"/>
</dbReference>
<evidence type="ECO:0000313" key="20">
    <source>
        <dbReference type="Proteomes" id="UP001302745"/>
    </source>
</evidence>
<dbReference type="InterPro" id="IPR052337">
    <property type="entry name" value="SAT4-like"/>
</dbReference>
<evidence type="ECO:0000256" key="2">
    <source>
        <dbReference type="ARBA" id="ARBA00004589"/>
    </source>
</evidence>
<evidence type="ECO:0000256" key="4">
    <source>
        <dbReference type="ARBA" id="ARBA00010031"/>
    </source>
</evidence>
<sequence length="471" mass="51384">MRSILGLAVALLAAVVPLVSAQDGGTEVALQALPDCAVACLIDGVTHSTCAKDPTPECICKNAPLQGQISVCVATSCTIKELLLAKNMTDTSCGVPVRNQGSTFDATSIVLVVISCGTVMVRLAFKLIVTRSLSADDYLVFVLVLIAIPSQLLIHYGTAPNVGRDIWALTPQNITDFLFYFYQMAIFYFAQVMLIKLCMLFFYLRIFPSSMVRRLLWGTVIVTVLYGVIFVFLAIFQCAPISLYWQGWDGEHEGMCLNKSAIAWSNAAISIVLDIWMLAIPLFQLKSLNLHWKKKIGVGLMFCVGTFVTIVSIIRLQALVVFAQSHNATWDNYPVLLWSTVEINVGIMCTCMPTLRLMLVRFFPKLGGGSSYGQAYKTTNNSAGVKAASSAGGAYQRRTLQELSGKSRTNTTTTTAEPNSSADTVVTKPTGIVRQQTFAVSYDDDEASLVQMRGLDRHGRSQASRASRDSV</sequence>
<feature type="domain" description="CFEM" evidence="18">
    <location>
        <begin position="8"/>
        <end position="120"/>
    </location>
</feature>
<evidence type="ECO:0000256" key="16">
    <source>
        <dbReference type="SAM" id="Phobius"/>
    </source>
</evidence>
<dbReference type="PROSITE" id="PS52012">
    <property type="entry name" value="CFEM"/>
    <property type="match status" value="1"/>
</dbReference>
<dbReference type="AlphaFoldDB" id="A0AAN6VQA6"/>
<dbReference type="InterPro" id="IPR049326">
    <property type="entry name" value="Rhodopsin_dom_fungi"/>
</dbReference>
<evidence type="ECO:0000256" key="14">
    <source>
        <dbReference type="PROSITE-ProRule" id="PRU01356"/>
    </source>
</evidence>
<evidence type="ECO:0000256" key="12">
    <source>
        <dbReference type="ARBA" id="ARBA00023288"/>
    </source>
</evidence>
<dbReference type="GO" id="GO:0098552">
    <property type="term" value="C:side of membrane"/>
    <property type="evidence" value="ECO:0007669"/>
    <property type="project" value="UniProtKB-KW"/>
</dbReference>
<organism evidence="19 20">
    <name type="scientific">Chaetomidium leptoderma</name>
    <dbReference type="NCBI Taxonomy" id="669021"/>
    <lineage>
        <taxon>Eukaryota</taxon>
        <taxon>Fungi</taxon>
        <taxon>Dikarya</taxon>
        <taxon>Ascomycota</taxon>
        <taxon>Pezizomycotina</taxon>
        <taxon>Sordariomycetes</taxon>
        <taxon>Sordariomycetidae</taxon>
        <taxon>Sordariales</taxon>
        <taxon>Chaetomiaceae</taxon>
        <taxon>Chaetomidium</taxon>
    </lineage>
</organism>
<feature type="transmembrane region" description="Helical" evidence="16">
    <location>
        <begin position="177"/>
        <end position="203"/>
    </location>
</feature>
<comment type="similarity">
    <text evidence="4">Belongs to the RBT5 family.</text>
</comment>
<dbReference type="Pfam" id="PF20684">
    <property type="entry name" value="Fung_rhodopsin"/>
    <property type="match status" value="1"/>
</dbReference>
<feature type="transmembrane region" description="Helical" evidence="16">
    <location>
        <begin position="215"/>
        <end position="243"/>
    </location>
</feature>
<evidence type="ECO:0000256" key="8">
    <source>
        <dbReference type="ARBA" id="ARBA00022729"/>
    </source>
</evidence>
<keyword evidence="9 16" id="KW-1133">Transmembrane helix</keyword>
<evidence type="ECO:0000256" key="6">
    <source>
        <dbReference type="ARBA" id="ARBA00022622"/>
    </source>
</evidence>
<feature type="chain" id="PRO_5042985367" description="CFEM domain-containing protein" evidence="17">
    <location>
        <begin position="22"/>
        <end position="471"/>
    </location>
</feature>
<evidence type="ECO:0000256" key="13">
    <source>
        <dbReference type="ARBA" id="ARBA00038359"/>
    </source>
</evidence>
<keyword evidence="12" id="KW-0449">Lipoprotein</keyword>